<proteinExistence type="predicted"/>
<protein>
    <submittedName>
        <fullName evidence="2">Uncharacterized protein</fullName>
    </submittedName>
</protein>
<keyword evidence="1" id="KW-1133">Transmembrane helix</keyword>
<keyword evidence="1" id="KW-0812">Transmembrane</keyword>
<feature type="transmembrane region" description="Helical" evidence="1">
    <location>
        <begin position="6"/>
        <end position="24"/>
    </location>
</feature>
<dbReference type="Proteomes" id="UP000176198">
    <property type="component" value="Unassembled WGS sequence"/>
</dbReference>
<dbReference type="AlphaFoldDB" id="A0A1F7WGS7"/>
<evidence type="ECO:0000313" key="3">
    <source>
        <dbReference type="Proteomes" id="UP000176198"/>
    </source>
</evidence>
<comment type="caution">
    <text evidence="2">The sequence shown here is derived from an EMBL/GenBank/DDBJ whole genome shotgun (WGS) entry which is preliminary data.</text>
</comment>
<evidence type="ECO:0000313" key="2">
    <source>
        <dbReference type="EMBL" id="OGM02034.1"/>
    </source>
</evidence>
<sequence length="217" mass="23536">MENKLIAFLSVAIVLLAGGFIFLFNSQRQLTSRIDSLPGLPRTEVSQKVEAPSLDGCGEDCEKKIEEEVSRAIATISASTRTTTPPSTTTTTTTKKSTDYITLNGPVSTTSTQWVDIPGVEVYLDLVKDYGKTATASWEGSLKVAHANGQAYARLFDVTNGRAVDGSEISTSNNADYKLVSSGNVSFWAGNNLYRLQLKSLNSFEVTFLSGRIKITY</sequence>
<gene>
    <name evidence="2" type="ORF">A2115_02520</name>
</gene>
<dbReference type="EMBL" id="MGFJ01000032">
    <property type="protein sequence ID" value="OGM02034.1"/>
    <property type="molecule type" value="Genomic_DNA"/>
</dbReference>
<reference evidence="2 3" key="1">
    <citation type="journal article" date="2016" name="Nat. Commun.">
        <title>Thousands of microbial genomes shed light on interconnected biogeochemical processes in an aquifer system.</title>
        <authorList>
            <person name="Anantharaman K."/>
            <person name="Brown C.T."/>
            <person name="Hug L.A."/>
            <person name="Sharon I."/>
            <person name="Castelle C.J."/>
            <person name="Probst A.J."/>
            <person name="Thomas B.C."/>
            <person name="Singh A."/>
            <person name="Wilkins M.J."/>
            <person name="Karaoz U."/>
            <person name="Brodie E.L."/>
            <person name="Williams K.H."/>
            <person name="Hubbard S.S."/>
            <person name="Banfield J.F."/>
        </authorList>
    </citation>
    <scope>NUCLEOTIDE SEQUENCE [LARGE SCALE GENOMIC DNA]</scope>
</reference>
<accession>A0A1F7WGS7</accession>
<keyword evidence="1" id="KW-0472">Membrane</keyword>
<dbReference type="STRING" id="1802471.A2115_02520"/>
<name>A0A1F7WGS7_9BACT</name>
<evidence type="ECO:0000256" key="1">
    <source>
        <dbReference type="SAM" id="Phobius"/>
    </source>
</evidence>
<organism evidence="2 3">
    <name type="scientific">Candidatus Woesebacteria bacterium GWA1_41_8</name>
    <dbReference type="NCBI Taxonomy" id="1802471"/>
    <lineage>
        <taxon>Bacteria</taxon>
        <taxon>Candidatus Woeseibacteriota</taxon>
    </lineage>
</organism>